<comment type="cofactor">
    <cofactor evidence="6">
        <name>Mg(2+)</name>
        <dbReference type="ChEBI" id="CHEBI:18420"/>
    </cofactor>
</comment>
<dbReference type="EC" id="4.2.1.136" evidence="6"/>
<keyword evidence="3 6" id="KW-0521">NADP</keyword>
<feature type="binding site" evidence="6">
    <location>
        <position position="225"/>
    </location>
    <ligand>
        <name>(6S)-NADPHX</name>
        <dbReference type="ChEBI" id="CHEBI:64076"/>
    </ligand>
</feature>
<dbReference type="NCBIfam" id="TIGR00196">
    <property type="entry name" value="yjeF_cterm"/>
    <property type="match status" value="1"/>
</dbReference>
<dbReference type="CDD" id="cd01171">
    <property type="entry name" value="YXKO-related"/>
    <property type="match status" value="1"/>
</dbReference>
<dbReference type="InterPro" id="IPR000631">
    <property type="entry name" value="CARKD"/>
</dbReference>
<feature type="binding site" evidence="6">
    <location>
        <position position="43"/>
    </location>
    <ligand>
        <name>(6S)-NADPHX</name>
        <dbReference type="ChEBI" id="CHEBI:64076"/>
    </ligand>
</feature>
<evidence type="ECO:0000256" key="7">
    <source>
        <dbReference type="SAM" id="MobiDB-lite"/>
    </source>
</evidence>
<evidence type="ECO:0000256" key="4">
    <source>
        <dbReference type="ARBA" id="ARBA00023027"/>
    </source>
</evidence>
<keyword evidence="5 6" id="KW-0456">Lyase</keyword>
<dbReference type="Proteomes" id="UP001157125">
    <property type="component" value="Unassembled WGS sequence"/>
</dbReference>
<sequence>MSDARRRGADHVRERWPVPGPGDDKYSRGVVGIIAGSEAYPGAAALAVSGAARAGAGMVRYVGPLRAQNLVLHHRPETVVHDPGDAAERLPRAQAWVVGSGVADYPEQDAAIGAAMASGAPLVVDAGALDAVARARASGSREAAADSVLLTPHAEELVRTLRALRHDVTLADVVGDRAGHARLLAETARATVLLKGSRTVIASPGGTVITLPEAPAWLATAGSGDVLAGITGTALAAGMVAADAGASAAWLHARAALLASGGGPIVALDIARALPGAIAAVTVEATAE</sequence>
<evidence type="ECO:0000259" key="8">
    <source>
        <dbReference type="PROSITE" id="PS51383"/>
    </source>
</evidence>
<dbReference type="SUPFAM" id="SSF53613">
    <property type="entry name" value="Ribokinase-like"/>
    <property type="match status" value="1"/>
</dbReference>
<dbReference type="Gene3D" id="3.40.1190.20">
    <property type="match status" value="1"/>
</dbReference>
<accession>A0ABQ6IAX4</accession>
<feature type="binding site" evidence="6">
    <location>
        <position position="224"/>
    </location>
    <ligand>
        <name>AMP</name>
        <dbReference type="ChEBI" id="CHEBI:456215"/>
    </ligand>
</feature>
<name>A0ABQ6IAX4_9MICO</name>
<proteinExistence type="inferred from homology"/>
<comment type="catalytic activity">
    <reaction evidence="6">
        <text>(6S)-NADPHX + ADP = AMP + phosphate + NADPH + H(+)</text>
        <dbReference type="Rhea" id="RHEA:32235"/>
        <dbReference type="ChEBI" id="CHEBI:15378"/>
        <dbReference type="ChEBI" id="CHEBI:43474"/>
        <dbReference type="ChEBI" id="CHEBI:57783"/>
        <dbReference type="ChEBI" id="CHEBI:64076"/>
        <dbReference type="ChEBI" id="CHEBI:456215"/>
        <dbReference type="ChEBI" id="CHEBI:456216"/>
        <dbReference type="EC" id="4.2.1.136"/>
    </reaction>
</comment>
<keyword evidence="4 6" id="KW-0520">NAD</keyword>
<evidence type="ECO:0000313" key="9">
    <source>
        <dbReference type="EMBL" id="GMA34132.1"/>
    </source>
</evidence>
<keyword evidence="10" id="KW-1185">Reference proteome</keyword>
<keyword evidence="1 6" id="KW-0547">Nucleotide-binding</keyword>
<dbReference type="Pfam" id="PF01256">
    <property type="entry name" value="Carb_kinase"/>
    <property type="match status" value="1"/>
</dbReference>
<feature type="binding site" evidence="6">
    <location>
        <begin position="195"/>
        <end position="199"/>
    </location>
    <ligand>
        <name>AMP</name>
        <dbReference type="ChEBI" id="CHEBI:456215"/>
    </ligand>
</feature>
<dbReference type="EMBL" id="BSUN01000001">
    <property type="protein sequence ID" value="GMA34132.1"/>
    <property type="molecule type" value="Genomic_DNA"/>
</dbReference>
<dbReference type="HAMAP" id="MF_01965">
    <property type="entry name" value="NADHX_dehydratase"/>
    <property type="match status" value="1"/>
</dbReference>
<dbReference type="RefSeq" id="WP_284327245.1">
    <property type="nucleotide sequence ID" value="NZ_BSUN01000001.1"/>
</dbReference>
<feature type="binding site" evidence="6">
    <location>
        <position position="153"/>
    </location>
    <ligand>
        <name>(6S)-NADPHX</name>
        <dbReference type="ChEBI" id="CHEBI:64076"/>
    </ligand>
</feature>
<evidence type="ECO:0000256" key="3">
    <source>
        <dbReference type="ARBA" id="ARBA00022857"/>
    </source>
</evidence>
<dbReference type="PROSITE" id="PS51383">
    <property type="entry name" value="YJEF_C_3"/>
    <property type="match status" value="1"/>
</dbReference>
<feature type="binding site" evidence="6">
    <location>
        <position position="101"/>
    </location>
    <ligand>
        <name>(6S)-NADPHX</name>
        <dbReference type="ChEBI" id="CHEBI:64076"/>
    </ligand>
</feature>
<dbReference type="PANTHER" id="PTHR12592:SF0">
    <property type="entry name" value="ATP-DEPENDENT (S)-NAD(P)H-HYDRATE DEHYDRATASE"/>
    <property type="match status" value="1"/>
</dbReference>
<evidence type="ECO:0000256" key="5">
    <source>
        <dbReference type="ARBA" id="ARBA00023239"/>
    </source>
</evidence>
<comment type="catalytic activity">
    <reaction evidence="6">
        <text>(6S)-NADHX + ADP = AMP + phosphate + NADH + H(+)</text>
        <dbReference type="Rhea" id="RHEA:32223"/>
        <dbReference type="ChEBI" id="CHEBI:15378"/>
        <dbReference type="ChEBI" id="CHEBI:43474"/>
        <dbReference type="ChEBI" id="CHEBI:57945"/>
        <dbReference type="ChEBI" id="CHEBI:64074"/>
        <dbReference type="ChEBI" id="CHEBI:456215"/>
        <dbReference type="ChEBI" id="CHEBI:456216"/>
        <dbReference type="EC" id="4.2.1.136"/>
    </reaction>
</comment>
<feature type="domain" description="YjeF C-terminal" evidence="8">
    <location>
        <begin position="8"/>
        <end position="281"/>
    </location>
</feature>
<organism evidence="9 10">
    <name type="scientific">Demequina litorisediminis</name>
    <dbReference type="NCBI Taxonomy" id="1849022"/>
    <lineage>
        <taxon>Bacteria</taxon>
        <taxon>Bacillati</taxon>
        <taxon>Actinomycetota</taxon>
        <taxon>Actinomycetes</taxon>
        <taxon>Micrococcales</taxon>
        <taxon>Demequinaceae</taxon>
        <taxon>Demequina</taxon>
    </lineage>
</organism>
<dbReference type="PANTHER" id="PTHR12592">
    <property type="entry name" value="ATP-DEPENDENT (S)-NAD(P)H-HYDRATE DEHYDRATASE FAMILY MEMBER"/>
    <property type="match status" value="1"/>
</dbReference>
<protein>
    <recommendedName>
        <fullName evidence="6">ADP-dependent (S)-NAD(P)H-hydrate dehydratase</fullName>
        <ecNumber evidence="6">4.2.1.136</ecNumber>
    </recommendedName>
    <alternativeName>
        <fullName evidence="6">ADP-dependent NAD(P)HX dehydratase</fullName>
    </alternativeName>
</protein>
<keyword evidence="2 6" id="KW-0067">ATP-binding</keyword>
<gene>
    <name evidence="6" type="primary">nnrD</name>
    <name evidence="9" type="ORF">GCM10025876_03360</name>
</gene>
<evidence type="ECO:0000256" key="2">
    <source>
        <dbReference type="ARBA" id="ARBA00022840"/>
    </source>
</evidence>
<feature type="region of interest" description="Disordered" evidence="7">
    <location>
        <begin position="1"/>
        <end position="21"/>
    </location>
</feature>
<comment type="function">
    <text evidence="6">Catalyzes the dehydration of the S-form of NAD(P)HX at the expense of ADP, which is converted to AMP. Together with NAD(P)HX epimerase, which catalyzes the epimerization of the S- and R-forms, the enzyme allows the repair of both epimers of NAD(P)HX, a damaged form of NAD(P)H that is a result of enzymatic or heat-dependent hydration.</text>
</comment>
<comment type="caution">
    <text evidence="9">The sequence shown here is derived from an EMBL/GenBank/DDBJ whole genome shotgun (WGS) entry which is preliminary data.</text>
</comment>
<evidence type="ECO:0000256" key="6">
    <source>
        <dbReference type="HAMAP-Rule" id="MF_01965"/>
    </source>
</evidence>
<comment type="similarity">
    <text evidence="6">Belongs to the NnrD/CARKD family.</text>
</comment>
<comment type="subunit">
    <text evidence="6">Homotetramer.</text>
</comment>
<evidence type="ECO:0000256" key="1">
    <source>
        <dbReference type="ARBA" id="ARBA00022741"/>
    </source>
</evidence>
<reference evidence="10" key="1">
    <citation type="journal article" date="2019" name="Int. J. Syst. Evol. Microbiol.">
        <title>The Global Catalogue of Microorganisms (GCM) 10K type strain sequencing project: providing services to taxonomists for standard genome sequencing and annotation.</title>
        <authorList>
            <consortium name="The Broad Institute Genomics Platform"/>
            <consortium name="The Broad Institute Genome Sequencing Center for Infectious Disease"/>
            <person name="Wu L."/>
            <person name="Ma J."/>
        </authorList>
    </citation>
    <scope>NUCLEOTIDE SEQUENCE [LARGE SCALE GENOMIC DNA]</scope>
    <source>
        <strain evidence="10">NBRC 112299</strain>
    </source>
</reference>
<dbReference type="InterPro" id="IPR029056">
    <property type="entry name" value="Ribokinase-like"/>
</dbReference>
<evidence type="ECO:0000313" key="10">
    <source>
        <dbReference type="Proteomes" id="UP001157125"/>
    </source>
</evidence>